<dbReference type="Proteomes" id="UP001148838">
    <property type="component" value="Unassembled WGS sequence"/>
</dbReference>
<keyword evidence="2" id="KW-1185">Reference proteome</keyword>
<proteinExistence type="predicted"/>
<comment type="caution">
    <text evidence="1">The sequence shown here is derived from an EMBL/GenBank/DDBJ whole genome shotgun (WGS) entry which is preliminary data.</text>
</comment>
<protein>
    <submittedName>
        <fullName evidence="1">Uncharacterized protein</fullName>
    </submittedName>
</protein>
<sequence>MRSTFSSDTLRLECLPALDNKLPVSLSCLSHFIIETTTNRNQSITSTSRVRLFTLDCKCIQLMHFGIRDTEICMLANEKKARELFANSSLITEMYLGQQLFLLNLIEILNYLKTPICFLSRFIEVRSYLTTPENNHSAVISEKSLEPHLKFLFYCTVYIKYTDFHSPFC</sequence>
<dbReference type="EMBL" id="JAJSOF020000011">
    <property type="protein sequence ID" value="KAJ4444473.1"/>
    <property type="molecule type" value="Genomic_DNA"/>
</dbReference>
<organism evidence="1 2">
    <name type="scientific">Periplaneta americana</name>
    <name type="common">American cockroach</name>
    <name type="synonym">Blatta americana</name>
    <dbReference type="NCBI Taxonomy" id="6978"/>
    <lineage>
        <taxon>Eukaryota</taxon>
        <taxon>Metazoa</taxon>
        <taxon>Ecdysozoa</taxon>
        <taxon>Arthropoda</taxon>
        <taxon>Hexapoda</taxon>
        <taxon>Insecta</taxon>
        <taxon>Pterygota</taxon>
        <taxon>Neoptera</taxon>
        <taxon>Polyneoptera</taxon>
        <taxon>Dictyoptera</taxon>
        <taxon>Blattodea</taxon>
        <taxon>Blattoidea</taxon>
        <taxon>Blattidae</taxon>
        <taxon>Blattinae</taxon>
        <taxon>Periplaneta</taxon>
    </lineage>
</organism>
<evidence type="ECO:0000313" key="1">
    <source>
        <dbReference type="EMBL" id="KAJ4444473.1"/>
    </source>
</evidence>
<name>A0ABQ8TDY8_PERAM</name>
<gene>
    <name evidence="1" type="ORF">ANN_06265</name>
</gene>
<accession>A0ABQ8TDY8</accession>
<evidence type="ECO:0000313" key="2">
    <source>
        <dbReference type="Proteomes" id="UP001148838"/>
    </source>
</evidence>
<reference evidence="1 2" key="1">
    <citation type="journal article" date="2022" name="Allergy">
        <title>Genome assembly and annotation of Periplaneta americana reveal a comprehensive cockroach allergen profile.</title>
        <authorList>
            <person name="Wang L."/>
            <person name="Xiong Q."/>
            <person name="Saelim N."/>
            <person name="Wang L."/>
            <person name="Nong W."/>
            <person name="Wan A.T."/>
            <person name="Shi M."/>
            <person name="Liu X."/>
            <person name="Cao Q."/>
            <person name="Hui J.H.L."/>
            <person name="Sookrung N."/>
            <person name="Leung T.F."/>
            <person name="Tungtrongchitr A."/>
            <person name="Tsui S.K.W."/>
        </authorList>
    </citation>
    <scope>NUCLEOTIDE SEQUENCE [LARGE SCALE GENOMIC DNA]</scope>
    <source>
        <strain evidence="1">PWHHKU_190912</strain>
    </source>
</reference>